<evidence type="ECO:0000313" key="2">
    <source>
        <dbReference type="Proteomes" id="UP000271162"/>
    </source>
</evidence>
<organism evidence="3">
    <name type="scientific">Nippostrongylus brasiliensis</name>
    <name type="common">Rat hookworm</name>
    <dbReference type="NCBI Taxonomy" id="27835"/>
    <lineage>
        <taxon>Eukaryota</taxon>
        <taxon>Metazoa</taxon>
        <taxon>Ecdysozoa</taxon>
        <taxon>Nematoda</taxon>
        <taxon>Chromadorea</taxon>
        <taxon>Rhabditida</taxon>
        <taxon>Rhabditina</taxon>
        <taxon>Rhabditomorpha</taxon>
        <taxon>Strongyloidea</taxon>
        <taxon>Heligmosomidae</taxon>
        <taxon>Nippostrongylus</taxon>
    </lineage>
</organism>
<keyword evidence="2" id="KW-1185">Reference proteome</keyword>
<protein>
    <submittedName>
        <fullName evidence="3">Secreted protein</fullName>
    </submittedName>
</protein>
<gene>
    <name evidence="1" type="ORF">NBR_LOCUS4018</name>
</gene>
<dbReference type="EMBL" id="UYSL01006823">
    <property type="protein sequence ID" value="VDL67607.1"/>
    <property type="molecule type" value="Genomic_DNA"/>
</dbReference>
<reference evidence="3" key="1">
    <citation type="submission" date="2017-02" db="UniProtKB">
        <authorList>
            <consortium name="WormBaseParasite"/>
        </authorList>
    </citation>
    <scope>IDENTIFICATION</scope>
</reference>
<name>A0A0N4XNB4_NIPBR</name>
<proteinExistence type="predicted"/>
<sequence>MRPLRFYCIYILQRTEGQPERDSKRQHHQVSLRLGVLLVWWWSGVFVRRVHLQSIRFDMCVVAQATEEQGRHRSTVTVIESAVFRKAQSLHFINSPPHIAVHPSGSLVISSRPGQHIPKVIRAFPATPIS</sequence>
<evidence type="ECO:0000313" key="3">
    <source>
        <dbReference type="WBParaSite" id="NBR_0000401601-mRNA-1"/>
    </source>
</evidence>
<dbReference type="AlphaFoldDB" id="A0A0N4XNB4"/>
<accession>A0A0N4XNB4</accession>
<evidence type="ECO:0000313" key="1">
    <source>
        <dbReference type="EMBL" id="VDL67607.1"/>
    </source>
</evidence>
<reference evidence="1 2" key="2">
    <citation type="submission" date="2018-11" db="EMBL/GenBank/DDBJ databases">
        <authorList>
            <consortium name="Pathogen Informatics"/>
        </authorList>
    </citation>
    <scope>NUCLEOTIDE SEQUENCE [LARGE SCALE GENOMIC DNA]</scope>
</reference>
<dbReference type="Proteomes" id="UP000271162">
    <property type="component" value="Unassembled WGS sequence"/>
</dbReference>
<dbReference type="WBParaSite" id="NBR_0000401601-mRNA-1">
    <property type="protein sequence ID" value="NBR_0000401601-mRNA-1"/>
    <property type="gene ID" value="NBR_0000401601"/>
</dbReference>